<evidence type="ECO:0000313" key="1">
    <source>
        <dbReference type="EMBL" id="KAK2138838.1"/>
    </source>
</evidence>
<proteinExistence type="predicted"/>
<keyword evidence="2" id="KW-1185">Reference proteome</keyword>
<protein>
    <submittedName>
        <fullName evidence="1">Uncharacterized protein</fullName>
    </submittedName>
</protein>
<dbReference type="AlphaFoldDB" id="A0AAD9IR51"/>
<comment type="caution">
    <text evidence="1">The sequence shown here is derived from an EMBL/GenBank/DDBJ whole genome shotgun (WGS) entry which is preliminary data.</text>
</comment>
<reference evidence="1" key="1">
    <citation type="journal article" date="2023" name="Mol. Biol. Evol.">
        <title>Third-Generation Sequencing Reveals the Adaptive Role of the Epigenome in Three Deep-Sea Polychaetes.</title>
        <authorList>
            <person name="Perez M."/>
            <person name="Aroh O."/>
            <person name="Sun Y."/>
            <person name="Lan Y."/>
            <person name="Juniper S.K."/>
            <person name="Young C.R."/>
            <person name="Angers B."/>
            <person name="Qian P.Y."/>
        </authorList>
    </citation>
    <scope>NUCLEOTIDE SEQUENCE</scope>
    <source>
        <strain evidence="1">P08H-3</strain>
    </source>
</reference>
<organism evidence="1 2">
    <name type="scientific">Paralvinella palmiformis</name>
    <dbReference type="NCBI Taxonomy" id="53620"/>
    <lineage>
        <taxon>Eukaryota</taxon>
        <taxon>Metazoa</taxon>
        <taxon>Spiralia</taxon>
        <taxon>Lophotrochozoa</taxon>
        <taxon>Annelida</taxon>
        <taxon>Polychaeta</taxon>
        <taxon>Sedentaria</taxon>
        <taxon>Canalipalpata</taxon>
        <taxon>Terebellida</taxon>
        <taxon>Terebelliformia</taxon>
        <taxon>Alvinellidae</taxon>
        <taxon>Paralvinella</taxon>
    </lineage>
</organism>
<dbReference type="EMBL" id="JAODUP010002327">
    <property type="protein sequence ID" value="KAK2138838.1"/>
    <property type="molecule type" value="Genomic_DNA"/>
</dbReference>
<feature type="non-terminal residue" evidence="1">
    <location>
        <position position="1"/>
    </location>
</feature>
<accession>A0AAD9IR51</accession>
<evidence type="ECO:0000313" key="2">
    <source>
        <dbReference type="Proteomes" id="UP001208570"/>
    </source>
</evidence>
<gene>
    <name evidence="1" type="ORF">LSH36_2337g00004</name>
</gene>
<dbReference type="Proteomes" id="UP001208570">
    <property type="component" value="Unassembled WGS sequence"/>
</dbReference>
<sequence>PSCPPNLNGAKLSGPNSHLGRAVKDSYVHVCKLTPSMIQDQAEGKKYNLNLPLSGVCEMICVFILYYSCRISIWHSKTQHQDTVMHCNAPVEIIS</sequence>
<name>A0AAD9IR51_9ANNE</name>